<dbReference type="Pfam" id="PF04144">
    <property type="entry name" value="SCAMP"/>
    <property type="match status" value="1"/>
</dbReference>
<evidence type="ECO:0000313" key="8">
    <source>
        <dbReference type="EMBL" id="CAF2068225.1"/>
    </source>
</evidence>
<evidence type="ECO:0000256" key="2">
    <source>
        <dbReference type="ARBA" id="ARBA00022692"/>
    </source>
</evidence>
<dbReference type="EMBL" id="CAJNRF010005188">
    <property type="protein sequence ID" value="CAF2068225.1"/>
    <property type="molecule type" value="Genomic_DNA"/>
</dbReference>
<organism evidence="7 10">
    <name type="scientific">Rotaria magnacalcarata</name>
    <dbReference type="NCBI Taxonomy" id="392030"/>
    <lineage>
        <taxon>Eukaryota</taxon>
        <taxon>Metazoa</taxon>
        <taxon>Spiralia</taxon>
        <taxon>Gnathifera</taxon>
        <taxon>Rotifera</taxon>
        <taxon>Eurotatoria</taxon>
        <taxon>Bdelloidea</taxon>
        <taxon>Philodinida</taxon>
        <taxon>Philodinidae</taxon>
        <taxon>Rotaria</taxon>
    </lineage>
</organism>
<feature type="transmembrane region" description="Helical" evidence="5">
    <location>
        <begin position="300"/>
        <end position="320"/>
    </location>
</feature>
<dbReference type="Proteomes" id="UP000663855">
    <property type="component" value="Unassembled WGS sequence"/>
</dbReference>
<comment type="subcellular location">
    <subcellularLocation>
        <location evidence="1 5">Membrane</location>
        <topology evidence="1 5">Multi-pass membrane protein</topology>
    </subcellularLocation>
</comment>
<proteinExistence type="inferred from homology"/>
<dbReference type="InterPro" id="IPR007273">
    <property type="entry name" value="SCAMP"/>
</dbReference>
<keyword evidence="5" id="KW-0813">Transport</keyword>
<comment type="similarity">
    <text evidence="5">Belongs to the SCAMP family.</text>
</comment>
<gene>
    <name evidence="7" type="ORF">CJN711_LOCUS5401</name>
    <name evidence="8" type="ORF">WKI299_LOCUS13659</name>
    <name evidence="9" type="ORF">XDN619_LOCUS36631</name>
</gene>
<dbReference type="Proteomes" id="UP000663856">
    <property type="component" value="Unassembled WGS sequence"/>
</dbReference>
<dbReference type="GO" id="GO:0032588">
    <property type="term" value="C:trans-Golgi network membrane"/>
    <property type="evidence" value="ECO:0007669"/>
    <property type="project" value="TreeGrafter"/>
</dbReference>
<dbReference type="PANTHER" id="PTHR10687">
    <property type="entry name" value="SECRETORY CARRIER-ASSOCIATED MEMBRANE PROTEIN SCAMP"/>
    <property type="match status" value="1"/>
</dbReference>
<keyword evidence="3 5" id="KW-1133">Transmembrane helix</keyword>
<dbReference type="GO" id="GO:0015031">
    <property type="term" value="P:protein transport"/>
    <property type="evidence" value="ECO:0007669"/>
    <property type="project" value="InterPro"/>
</dbReference>
<keyword evidence="2 5" id="KW-0812">Transmembrane</keyword>
<reference evidence="7" key="1">
    <citation type="submission" date="2021-02" db="EMBL/GenBank/DDBJ databases">
        <authorList>
            <person name="Nowell W R."/>
        </authorList>
    </citation>
    <scope>NUCLEOTIDE SEQUENCE</scope>
</reference>
<dbReference type="PANTHER" id="PTHR10687:SF2">
    <property type="entry name" value="SECRETORY CARRIER-ASSOCIATED MEMBRANE PROTEIN"/>
    <property type="match status" value="1"/>
</dbReference>
<sequence length="407" mass="45650">MNYNDDYNPFADSSIRQATAASFSNQQAHNDYNPFANTTTAVQRDTPPQYPYVAAAPPQHPNIAAVLPPAQPQYQAPTTASTPSQQPTSTRIDLSQLERQQAELAEREKRLTERERTSTDPTRLLKREKNFPPLPKICPCGPCFYHDISIEIPSQFQIWVRYLYYLWLAYSITLFLNMIAALAYFSVDKDGAATFGLSIVYLVLFVPASYVCWFRPIYRAFREDSASSFMIFFLIFFIQIIITILQCLGVANLGCGFTLMIKLFTSGGSKIVVGLIVMIVTACFAMLALADGLLMIKKLFLFRTILNIFFECSGFARIGIMSTNKAVGIMMIILGVLWSLISLVTALLTIRVHRLYRLSGASLEQAQQEFQSAFVNNETVRGAAREVATAGINDALRPTDNQQRPIY</sequence>
<comment type="caution">
    <text evidence="7">The sequence shown here is derived from an EMBL/GenBank/DDBJ whole genome shotgun (WGS) entry which is preliminary data.</text>
</comment>
<feature type="transmembrane region" description="Helical" evidence="5">
    <location>
        <begin position="191"/>
        <end position="214"/>
    </location>
</feature>
<feature type="transmembrane region" description="Helical" evidence="5">
    <location>
        <begin position="271"/>
        <end position="293"/>
    </location>
</feature>
<evidence type="ECO:0000313" key="9">
    <source>
        <dbReference type="EMBL" id="CAF2265706.1"/>
    </source>
</evidence>
<dbReference type="AlphaFoldDB" id="A0A814LDB9"/>
<protein>
    <recommendedName>
        <fullName evidence="5">Secretory carrier-associated membrane protein</fullName>
        <shortName evidence="5">Secretory carrier membrane protein</shortName>
    </recommendedName>
</protein>
<evidence type="ECO:0000256" key="6">
    <source>
        <dbReference type="SAM" id="MobiDB-lite"/>
    </source>
</evidence>
<feature type="region of interest" description="Disordered" evidence="6">
    <location>
        <begin position="73"/>
        <end position="92"/>
    </location>
</feature>
<name>A0A814LDB9_9BILA</name>
<evidence type="ECO:0000313" key="7">
    <source>
        <dbReference type="EMBL" id="CAF1064582.1"/>
    </source>
</evidence>
<evidence type="ECO:0000256" key="5">
    <source>
        <dbReference type="RuleBase" id="RU363122"/>
    </source>
</evidence>
<comment type="caution">
    <text evidence="5">Lacks conserved residue(s) required for the propagation of feature annotation.</text>
</comment>
<feature type="compositionally biased region" description="Low complexity" evidence="6">
    <location>
        <begin position="73"/>
        <end position="90"/>
    </location>
</feature>
<dbReference type="EMBL" id="CAJNOV010001517">
    <property type="protein sequence ID" value="CAF1064582.1"/>
    <property type="molecule type" value="Genomic_DNA"/>
</dbReference>
<dbReference type="Proteomes" id="UP000663887">
    <property type="component" value="Unassembled WGS sequence"/>
</dbReference>
<evidence type="ECO:0000256" key="1">
    <source>
        <dbReference type="ARBA" id="ARBA00004141"/>
    </source>
</evidence>
<dbReference type="EMBL" id="CAJNRG010018891">
    <property type="protein sequence ID" value="CAF2265706.1"/>
    <property type="molecule type" value="Genomic_DNA"/>
</dbReference>
<evidence type="ECO:0000313" key="10">
    <source>
        <dbReference type="Proteomes" id="UP000663855"/>
    </source>
</evidence>
<feature type="transmembrane region" description="Helical" evidence="5">
    <location>
        <begin position="226"/>
        <end position="251"/>
    </location>
</feature>
<accession>A0A814LDB9</accession>
<keyword evidence="4 5" id="KW-0472">Membrane</keyword>
<evidence type="ECO:0000256" key="4">
    <source>
        <dbReference type="ARBA" id="ARBA00023136"/>
    </source>
</evidence>
<feature type="transmembrane region" description="Helical" evidence="5">
    <location>
        <begin position="162"/>
        <end position="185"/>
    </location>
</feature>
<dbReference type="GO" id="GO:0055038">
    <property type="term" value="C:recycling endosome membrane"/>
    <property type="evidence" value="ECO:0007669"/>
    <property type="project" value="TreeGrafter"/>
</dbReference>
<evidence type="ECO:0000256" key="3">
    <source>
        <dbReference type="ARBA" id="ARBA00022989"/>
    </source>
</evidence>
<feature type="transmembrane region" description="Helical" evidence="5">
    <location>
        <begin position="326"/>
        <end position="350"/>
    </location>
</feature>